<accession>A0A0F9JQI0</accession>
<name>A0A0F9JQI0_9ZZZZ</name>
<dbReference type="AlphaFoldDB" id="A0A0F9JQI0"/>
<comment type="caution">
    <text evidence="1">The sequence shown here is derived from an EMBL/GenBank/DDBJ whole genome shotgun (WGS) entry which is preliminary data.</text>
</comment>
<proteinExistence type="predicted"/>
<sequence>MGEGYDVKLGELEWDFVPEYGDGKITARLRQLTVEEYDSCLNAEQGIDRPRMTRLALLNLDGISVNGDAVIDAQGLLAAPKLLMLLFGEIWVELQKGSEVTEE</sequence>
<gene>
    <name evidence="1" type="ORF">LCGC14_1796540</name>
</gene>
<protein>
    <submittedName>
        <fullName evidence="1">Uncharacterized protein</fullName>
    </submittedName>
</protein>
<dbReference type="EMBL" id="LAZR01017245">
    <property type="protein sequence ID" value="KKM01233.1"/>
    <property type="molecule type" value="Genomic_DNA"/>
</dbReference>
<organism evidence="1">
    <name type="scientific">marine sediment metagenome</name>
    <dbReference type="NCBI Taxonomy" id="412755"/>
    <lineage>
        <taxon>unclassified sequences</taxon>
        <taxon>metagenomes</taxon>
        <taxon>ecological metagenomes</taxon>
    </lineage>
</organism>
<reference evidence="1" key="1">
    <citation type="journal article" date="2015" name="Nature">
        <title>Complex archaea that bridge the gap between prokaryotes and eukaryotes.</title>
        <authorList>
            <person name="Spang A."/>
            <person name="Saw J.H."/>
            <person name="Jorgensen S.L."/>
            <person name="Zaremba-Niedzwiedzka K."/>
            <person name="Martijn J."/>
            <person name="Lind A.E."/>
            <person name="van Eijk R."/>
            <person name="Schleper C."/>
            <person name="Guy L."/>
            <person name="Ettema T.J."/>
        </authorList>
    </citation>
    <scope>NUCLEOTIDE SEQUENCE</scope>
</reference>
<evidence type="ECO:0000313" key="1">
    <source>
        <dbReference type="EMBL" id="KKM01233.1"/>
    </source>
</evidence>
<feature type="non-terminal residue" evidence="1">
    <location>
        <position position="103"/>
    </location>
</feature>